<evidence type="ECO:0000256" key="1">
    <source>
        <dbReference type="SAM" id="SignalP"/>
    </source>
</evidence>
<evidence type="ECO:0008006" key="6">
    <source>
        <dbReference type="Google" id="ProtNLM"/>
    </source>
</evidence>
<dbReference type="EMBL" id="JACVVK020000354">
    <property type="protein sequence ID" value="KAK7477325.1"/>
    <property type="molecule type" value="Genomic_DNA"/>
</dbReference>
<feature type="chain" id="PRO_5044722556" description="EF-hand domain-containing protein" evidence="1">
    <location>
        <begin position="23"/>
        <end position="155"/>
    </location>
</feature>
<feature type="signal peptide" evidence="1">
    <location>
        <begin position="1"/>
        <end position="22"/>
    </location>
</feature>
<dbReference type="EMBL" id="JACVVK020000465">
    <property type="protein sequence ID" value="KAK7473556.1"/>
    <property type="molecule type" value="Genomic_DNA"/>
</dbReference>
<evidence type="ECO:0000313" key="5">
    <source>
        <dbReference type="Proteomes" id="UP001519460"/>
    </source>
</evidence>
<evidence type="ECO:0000313" key="2">
    <source>
        <dbReference type="EMBL" id="KAK7473556.1"/>
    </source>
</evidence>
<keyword evidence="1" id="KW-0732">Signal</keyword>
<comment type="caution">
    <text evidence="3">The sequence shown here is derived from an EMBL/GenBank/DDBJ whole genome shotgun (WGS) entry which is preliminary data.</text>
</comment>
<dbReference type="EMBL" id="JACVVK020000354">
    <property type="protein sequence ID" value="KAK7477323.1"/>
    <property type="molecule type" value="Genomic_DNA"/>
</dbReference>
<dbReference type="AlphaFoldDB" id="A0ABD0JQH3"/>
<reference evidence="3 5" key="2">
    <citation type="journal article" date="2023" name="Sci. Data">
        <title>Genome assembly of the Korean intertidal mud-creeper Batillaria attramentaria.</title>
        <authorList>
            <person name="Patra A.K."/>
            <person name="Ho P.T."/>
            <person name="Jun S."/>
            <person name="Lee S.J."/>
            <person name="Kim Y."/>
            <person name="Won Y.J."/>
        </authorList>
    </citation>
    <scope>NUCLEOTIDE SEQUENCE [LARGE SCALE GENOMIC DNA]</scope>
    <source>
        <strain evidence="3">Wonlab-2016</strain>
    </source>
</reference>
<proteinExistence type="predicted"/>
<reference evidence="3" key="3">
    <citation type="submission" date="2023-01" db="EMBL/GenBank/DDBJ databases">
        <authorList>
            <person name="Patra A."/>
        </authorList>
    </citation>
    <scope>NUCLEOTIDE SEQUENCE</scope>
    <source>
        <strain evidence="3">Wonlab-2016</strain>
        <tissue evidence="3">Foot muscle</tissue>
    </source>
</reference>
<sequence>MLTSSVNLVLLTSCVLLTGSGANWLDDALSSVRNTYESVESWVASHPLAATAIISASRTGAKAAVEWVKTHPAETAMIIRAGAMLLPGKRDAADSDVPNREALEAALAQACPNFKVGPDVPESLVIISAFLQADANTDGRLDTEETLTFNNVISE</sequence>
<organism evidence="3 5">
    <name type="scientific">Batillaria attramentaria</name>
    <dbReference type="NCBI Taxonomy" id="370345"/>
    <lineage>
        <taxon>Eukaryota</taxon>
        <taxon>Metazoa</taxon>
        <taxon>Spiralia</taxon>
        <taxon>Lophotrochozoa</taxon>
        <taxon>Mollusca</taxon>
        <taxon>Gastropoda</taxon>
        <taxon>Caenogastropoda</taxon>
        <taxon>Sorbeoconcha</taxon>
        <taxon>Cerithioidea</taxon>
        <taxon>Batillariidae</taxon>
        <taxon>Batillaria</taxon>
    </lineage>
</organism>
<evidence type="ECO:0000313" key="4">
    <source>
        <dbReference type="EMBL" id="KAK7477325.1"/>
    </source>
</evidence>
<reference evidence="3" key="1">
    <citation type="submission" date="2020-09" db="EMBL/GenBank/DDBJ databases">
        <authorList>
            <person name="Won Y."/>
        </authorList>
    </citation>
    <scope>NUCLEOTIDE SEQUENCE</scope>
    <source>
        <strain evidence="3">Wonlab-2016</strain>
        <tissue evidence="3">Foot muscle</tissue>
    </source>
</reference>
<protein>
    <recommendedName>
        <fullName evidence="6">EF-hand domain-containing protein</fullName>
    </recommendedName>
</protein>
<evidence type="ECO:0000313" key="3">
    <source>
        <dbReference type="EMBL" id="KAK7477323.1"/>
    </source>
</evidence>
<name>A0ABD0JQH3_9CAEN</name>
<accession>A0ABD0JQH3</accession>
<dbReference type="Proteomes" id="UP001519460">
    <property type="component" value="Unassembled WGS sequence"/>
</dbReference>
<keyword evidence="5" id="KW-1185">Reference proteome</keyword>
<gene>
    <name evidence="3" type="ORF">BaRGS_00031511</name>
    <name evidence="4" type="ORF">BaRGS_00031513</name>
    <name evidence="2" type="ORF">BaRGS_00035217</name>
</gene>